<proteinExistence type="predicted"/>
<reference evidence="1" key="1">
    <citation type="journal article" date="2023" name="bioRxiv">
        <title>Improved chromosome-level genome assembly for marigold (Tagetes erecta).</title>
        <authorList>
            <person name="Jiang F."/>
            <person name="Yuan L."/>
            <person name="Wang S."/>
            <person name="Wang H."/>
            <person name="Xu D."/>
            <person name="Wang A."/>
            <person name="Fan W."/>
        </authorList>
    </citation>
    <scope>NUCLEOTIDE SEQUENCE</scope>
    <source>
        <strain evidence="1">WSJ</strain>
        <tissue evidence="1">Leaf</tissue>
    </source>
</reference>
<organism evidence="1 2">
    <name type="scientific">Tagetes erecta</name>
    <name type="common">African marigold</name>
    <dbReference type="NCBI Taxonomy" id="13708"/>
    <lineage>
        <taxon>Eukaryota</taxon>
        <taxon>Viridiplantae</taxon>
        <taxon>Streptophyta</taxon>
        <taxon>Embryophyta</taxon>
        <taxon>Tracheophyta</taxon>
        <taxon>Spermatophyta</taxon>
        <taxon>Magnoliopsida</taxon>
        <taxon>eudicotyledons</taxon>
        <taxon>Gunneridae</taxon>
        <taxon>Pentapetalae</taxon>
        <taxon>asterids</taxon>
        <taxon>campanulids</taxon>
        <taxon>Asterales</taxon>
        <taxon>Asteraceae</taxon>
        <taxon>Asteroideae</taxon>
        <taxon>Heliantheae alliance</taxon>
        <taxon>Tageteae</taxon>
        <taxon>Tagetes</taxon>
    </lineage>
</organism>
<gene>
    <name evidence="1" type="ORF">QVD17_11119</name>
</gene>
<evidence type="ECO:0000313" key="2">
    <source>
        <dbReference type="Proteomes" id="UP001229421"/>
    </source>
</evidence>
<dbReference type="EMBL" id="JAUHHV010000002">
    <property type="protein sequence ID" value="KAK1434200.1"/>
    <property type="molecule type" value="Genomic_DNA"/>
</dbReference>
<sequence>MNTVQLWKVIYNILVADLGINSELCECKSLVELLDYLFLYNLHRNNCHCWSKRCWYKFSIVEVEFTVR</sequence>
<name>A0AAD8LAN7_TARER</name>
<keyword evidence="2" id="KW-1185">Reference proteome</keyword>
<evidence type="ECO:0000313" key="1">
    <source>
        <dbReference type="EMBL" id="KAK1434200.1"/>
    </source>
</evidence>
<accession>A0AAD8LAN7</accession>
<protein>
    <submittedName>
        <fullName evidence="1">Uncharacterized protein</fullName>
    </submittedName>
</protein>
<comment type="caution">
    <text evidence="1">The sequence shown here is derived from an EMBL/GenBank/DDBJ whole genome shotgun (WGS) entry which is preliminary data.</text>
</comment>
<dbReference type="AlphaFoldDB" id="A0AAD8LAN7"/>
<dbReference type="Proteomes" id="UP001229421">
    <property type="component" value="Unassembled WGS sequence"/>
</dbReference>